<dbReference type="Pfam" id="PF00884">
    <property type="entry name" value="Sulfatase"/>
    <property type="match status" value="1"/>
</dbReference>
<evidence type="ECO:0000313" key="9">
    <source>
        <dbReference type="EMBL" id="ADG66498.1"/>
    </source>
</evidence>
<dbReference type="Proteomes" id="UP000002220">
    <property type="component" value="Chromosome"/>
</dbReference>
<dbReference type="Gene3D" id="3.40.720.10">
    <property type="entry name" value="Alkaline Phosphatase, subunit A"/>
    <property type="match status" value="1"/>
</dbReference>
<protein>
    <submittedName>
        <fullName evidence="9">Sulfatase</fullName>
    </submittedName>
</protein>
<feature type="region of interest" description="Disordered" evidence="7">
    <location>
        <begin position="423"/>
        <end position="446"/>
    </location>
</feature>
<evidence type="ECO:0000256" key="4">
    <source>
        <dbReference type="ARBA" id="ARBA00022729"/>
    </source>
</evidence>
<dbReference type="PROSITE" id="PS00149">
    <property type="entry name" value="SULFATASE_2"/>
    <property type="match status" value="1"/>
</dbReference>
<keyword evidence="6" id="KW-0106">Calcium</keyword>
<dbReference type="STRING" id="521674.Plim_0651"/>
<dbReference type="OrthoDB" id="9782218at2"/>
<feature type="domain" description="Sulfatase N-terminal" evidence="8">
    <location>
        <begin position="42"/>
        <end position="388"/>
    </location>
</feature>
<dbReference type="EMBL" id="CP001744">
    <property type="protein sequence ID" value="ADG66498.1"/>
    <property type="molecule type" value="Genomic_DNA"/>
</dbReference>
<dbReference type="InterPro" id="IPR000917">
    <property type="entry name" value="Sulfatase_N"/>
</dbReference>
<dbReference type="PROSITE" id="PS00523">
    <property type="entry name" value="SULFATASE_1"/>
    <property type="match status" value="1"/>
</dbReference>
<evidence type="ECO:0000256" key="2">
    <source>
        <dbReference type="ARBA" id="ARBA00008779"/>
    </source>
</evidence>
<dbReference type="GO" id="GO:0005737">
    <property type="term" value="C:cytoplasm"/>
    <property type="evidence" value="ECO:0007669"/>
    <property type="project" value="TreeGrafter"/>
</dbReference>
<reference evidence="9 10" key="1">
    <citation type="journal article" date="2010" name="Stand. Genomic Sci.">
        <title>Complete genome sequence of Planctomyces limnophilus type strain (Mu 290).</title>
        <authorList>
            <person name="Labutti K."/>
            <person name="Sikorski J."/>
            <person name="Schneider S."/>
            <person name="Nolan M."/>
            <person name="Lucas S."/>
            <person name="Glavina Del Rio T."/>
            <person name="Tice H."/>
            <person name="Cheng J.F."/>
            <person name="Goodwin L."/>
            <person name="Pitluck S."/>
            <person name="Liolios K."/>
            <person name="Ivanova N."/>
            <person name="Mavromatis K."/>
            <person name="Mikhailova N."/>
            <person name="Pati A."/>
            <person name="Chen A."/>
            <person name="Palaniappan K."/>
            <person name="Land M."/>
            <person name="Hauser L."/>
            <person name="Chang Y.J."/>
            <person name="Jeffries C.D."/>
            <person name="Tindall B.J."/>
            <person name="Rohde M."/>
            <person name="Goker M."/>
            <person name="Woyke T."/>
            <person name="Bristow J."/>
            <person name="Eisen J.A."/>
            <person name="Markowitz V."/>
            <person name="Hugenholtz P."/>
            <person name="Kyrpides N.C."/>
            <person name="Klenk H.P."/>
            <person name="Lapidus A."/>
        </authorList>
    </citation>
    <scope>NUCLEOTIDE SEQUENCE [LARGE SCALE GENOMIC DNA]</scope>
    <source>
        <strain evidence="10">ATCC 43296 / DSM 3776 / IFAM 1008 / 290</strain>
    </source>
</reference>
<keyword evidence="3" id="KW-0479">Metal-binding</keyword>
<dbReference type="CDD" id="cd16030">
    <property type="entry name" value="iduronate-2-sulfatase"/>
    <property type="match status" value="1"/>
</dbReference>
<dbReference type="InterPro" id="IPR024607">
    <property type="entry name" value="Sulfatase_CS"/>
</dbReference>
<dbReference type="eggNOG" id="COG3119">
    <property type="taxonomic scope" value="Bacteria"/>
</dbReference>
<dbReference type="GO" id="GO:0046872">
    <property type="term" value="F:metal ion binding"/>
    <property type="evidence" value="ECO:0007669"/>
    <property type="project" value="UniProtKB-KW"/>
</dbReference>
<evidence type="ECO:0000256" key="5">
    <source>
        <dbReference type="ARBA" id="ARBA00022801"/>
    </source>
</evidence>
<evidence type="ECO:0000259" key="8">
    <source>
        <dbReference type="Pfam" id="PF00884"/>
    </source>
</evidence>
<name>D5SR30_PLAL2</name>
<keyword evidence="10" id="KW-1185">Reference proteome</keyword>
<dbReference type="KEGG" id="plm:Plim_0651"/>
<dbReference type="InterPro" id="IPR017850">
    <property type="entry name" value="Alkaline_phosphatase_core_sf"/>
</dbReference>
<dbReference type="PANTHER" id="PTHR45953">
    <property type="entry name" value="IDURONATE 2-SULFATASE"/>
    <property type="match status" value="1"/>
</dbReference>
<proteinExistence type="inferred from homology"/>
<dbReference type="SUPFAM" id="SSF53649">
    <property type="entry name" value="Alkaline phosphatase-like"/>
    <property type="match status" value="1"/>
</dbReference>
<evidence type="ECO:0000313" key="10">
    <source>
        <dbReference type="Proteomes" id="UP000002220"/>
    </source>
</evidence>
<keyword evidence="5" id="KW-0378">Hydrolase</keyword>
<evidence type="ECO:0000256" key="3">
    <source>
        <dbReference type="ARBA" id="ARBA00022723"/>
    </source>
</evidence>
<evidence type="ECO:0000256" key="1">
    <source>
        <dbReference type="ARBA" id="ARBA00001913"/>
    </source>
</evidence>
<comment type="similarity">
    <text evidence="2">Belongs to the sulfatase family.</text>
</comment>
<accession>D5SR30</accession>
<feature type="compositionally biased region" description="Low complexity" evidence="7">
    <location>
        <begin position="428"/>
        <end position="438"/>
    </location>
</feature>
<sequence precursor="true">MIHRFAGLSVSLGIAFFIIHAVSPLLAEDPSPAVSSQKTARPNILFIIADDLNNSLGCYGHPLVKTPHIDRLAQQSVRFDKAYCTFPLCGPSRNSILTGLYPNSTGILQNSQIFRQSIPQHSSLPEQFRKAGYFSARIGKLYHYNVPTSIGTDGHDDPASWELKINPAGIDHLQEEDKIHTLTPRQFGGTLSWYASPGKDLEHTDGKVATEAELLLKRFAQHPQQPFFLAVGFYRPHTPFVAPAEPYFGWYDRPQMPLIPGIQEDQLDIPKPALASAKKEQDQLTDPMRQEILQAYFASISFMDAQVGRVLASLKENGLADNTIVVFTSDHGYHLGEHGLWQKQSLFEESARVPLLISAPGISKAGQVVTEPVSQVDLYPTLAKLANIPTPASLQGQSLVSLLTDPQAKGRGWALTQVMRNQGNPNRAGAAAKKGTAASVPQPQPTSNRFFGYSLRTDKYRYTEWDDGQRGRELYDHLADPKELNNLAEKPEYAAKITELSALLKEAVGKSLPPGGVTPEVSDKDWPPVLAPLRD</sequence>
<dbReference type="HOGENOM" id="CLU_006332_9_0_0"/>
<keyword evidence="4" id="KW-0732">Signal</keyword>
<gene>
    <name evidence="9" type="ordered locus">Plim_0651</name>
</gene>
<comment type="cofactor">
    <cofactor evidence="1">
        <name>Ca(2+)</name>
        <dbReference type="ChEBI" id="CHEBI:29108"/>
    </cofactor>
</comment>
<dbReference type="AlphaFoldDB" id="D5SR30"/>
<evidence type="ECO:0000256" key="7">
    <source>
        <dbReference type="SAM" id="MobiDB-lite"/>
    </source>
</evidence>
<evidence type="ECO:0000256" key="6">
    <source>
        <dbReference type="ARBA" id="ARBA00022837"/>
    </source>
</evidence>
<dbReference type="PANTHER" id="PTHR45953:SF1">
    <property type="entry name" value="IDURONATE 2-SULFATASE"/>
    <property type="match status" value="1"/>
</dbReference>
<dbReference type="GO" id="GO:0004423">
    <property type="term" value="F:iduronate-2-sulfatase activity"/>
    <property type="evidence" value="ECO:0007669"/>
    <property type="project" value="InterPro"/>
</dbReference>
<organism evidence="9 10">
    <name type="scientific">Planctopirus limnophila (strain ATCC 43296 / DSM 3776 / IFAM 1008 / Mu 290)</name>
    <name type="common">Planctomyces limnophilus</name>
    <dbReference type="NCBI Taxonomy" id="521674"/>
    <lineage>
        <taxon>Bacteria</taxon>
        <taxon>Pseudomonadati</taxon>
        <taxon>Planctomycetota</taxon>
        <taxon>Planctomycetia</taxon>
        <taxon>Planctomycetales</taxon>
        <taxon>Planctomycetaceae</taxon>
        <taxon>Planctopirus</taxon>
    </lineage>
</organism>
<feature type="region of interest" description="Disordered" evidence="7">
    <location>
        <begin position="509"/>
        <end position="535"/>
    </location>
</feature>
<dbReference type="InterPro" id="IPR035874">
    <property type="entry name" value="IDS"/>
</dbReference>